<dbReference type="Pfam" id="PF00126">
    <property type="entry name" value="HTH_1"/>
    <property type="match status" value="1"/>
</dbReference>
<name>A0A1L8RHS9_9ENTE</name>
<dbReference type="Gene3D" id="1.10.10.10">
    <property type="entry name" value="Winged helix-like DNA-binding domain superfamily/Winged helix DNA-binding domain"/>
    <property type="match status" value="1"/>
</dbReference>
<dbReference type="SUPFAM" id="SSF46785">
    <property type="entry name" value="Winged helix' DNA-binding domain"/>
    <property type="match status" value="1"/>
</dbReference>
<evidence type="ECO:0000256" key="4">
    <source>
        <dbReference type="ARBA" id="ARBA00023163"/>
    </source>
</evidence>
<dbReference type="InterPro" id="IPR036388">
    <property type="entry name" value="WH-like_DNA-bd_sf"/>
</dbReference>
<dbReference type="AlphaFoldDB" id="A0A1L8RHS9"/>
<dbReference type="PANTHER" id="PTHR30419">
    <property type="entry name" value="HTH-TYPE TRANSCRIPTIONAL REGULATOR YBHD"/>
    <property type="match status" value="1"/>
</dbReference>
<keyword evidence="3" id="KW-0238">DNA-binding</keyword>
<comment type="caution">
    <text evidence="6">The sequence shown here is derived from an EMBL/GenBank/DDBJ whole genome shotgun (WGS) entry which is preliminary data.</text>
</comment>
<dbReference type="CDD" id="cd05466">
    <property type="entry name" value="PBP2_LTTR_substrate"/>
    <property type="match status" value="1"/>
</dbReference>
<dbReference type="PANTHER" id="PTHR30419:SF8">
    <property type="entry name" value="NITROGEN ASSIMILATION TRANSCRIPTIONAL ACTIVATOR-RELATED"/>
    <property type="match status" value="1"/>
</dbReference>
<comment type="similarity">
    <text evidence="1">Belongs to the LysR transcriptional regulatory family.</text>
</comment>
<dbReference type="Pfam" id="PF03466">
    <property type="entry name" value="LysR_substrate"/>
    <property type="match status" value="1"/>
</dbReference>
<evidence type="ECO:0000256" key="2">
    <source>
        <dbReference type="ARBA" id="ARBA00023015"/>
    </source>
</evidence>
<sequence length="301" mass="35216">MDITQLHYFIQVVESDLNLSQAARKIHITQSALSQMISNFESEEELLLFERKNGRLEKLTSAGRQLYEYAVEIVAKYAEMREMIQRESLKQKGTIRIGMPSAVLRIYFLSFLPQFILDHPELRIEIVEAGAKELQEKLLQHDLDLAVLVDPANLNPHEFEEHVIQIDEYVAYTRNGHPLEKKGAAISWRSLKPYPIGTFQKNYTTYDLVAERLAKRVPGGKIRFTSDSLEYLLDLTDHSDTVIILQNSMYQYAEKKNIHRSFFKETLQFVLLLCRPKKPFYTPEEKFLYEAILEYFYQPVE</sequence>
<dbReference type="InterPro" id="IPR000847">
    <property type="entry name" value="LysR_HTH_N"/>
</dbReference>
<accession>A0A1L8RHS9</accession>
<keyword evidence="7" id="KW-1185">Reference proteome</keyword>
<reference evidence="6 7" key="1">
    <citation type="submission" date="2014-12" db="EMBL/GenBank/DDBJ databases">
        <title>Draft genome sequences of 29 type strains of Enterococci.</title>
        <authorList>
            <person name="Zhong Z."/>
            <person name="Sun Z."/>
            <person name="Liu W."/>
            <person name="Zhang W."/>
            <person name="Zhang H."/>
        </authorList>
    </citation>
    <scope>NUCLEOTIDE SEQUENCE [LARGE SCALE GENOMIC DNA]</scope>
    <source>
        <strain evidence="6 7">DSM 17029</strain>
    </source>
</reference>
<evidence type="ECO:0000259" key="5">
    <source>
        <dbReference type="PROSITE" id="PS50931"/>
    </source>
</evidence>
<dbReference type="InterPro" id="IPR005119">
    <property type="entry name" value="LysR_subst-bd"/>
</dbReference>
<dbReference type="SUPFAM" id="SSF53850">
    <property type="entry name" value="Periplasmic binding protein-like II"/>
    <property type="match status" value="1"/>
</dbReference>
<protein>
    <submittedName>
        <fullName evidence="6">LysR family transcriptional regulator</fullName>
    </submittedName>
</protein>
<dbReference type="Proteomes" id="UP000181884">
    <property type="component" value="Unassembled WGS sequence"/>
</dbReference>
<dbReference type="InterPro" id="IPR050950">
    <property type="entry name" value="HTH-type_LysR_regulators"/>
</dbReference>
<evidence type="ECO:0000313" key="7">
    <source>
        <dbReference type="Proteomes" id="UP000181884"/>
    </source>
</evidence>
<evidence type="ECO:0000256" key="3">
    <source>
        <dbReference type="ARBA" id="ARBA00023125"/>
    </source>
</evidence>
<dbReference type="RefSeq" id="WP_067389750.1">
    <property type="nucleotide sequence ID" value="NZ_JXKH01000002.1"/>
</dbReference>
<feature type="domain" description="HTH lysR-type" evidence="5">
    <location>
        <begin position="1"/>
        <end position="60"/>
    </location>
</feature>
<dbReference type="InterPro" id="IPR036390">
    <property type="entry name" value="WH_DNA-bd_sf"/>
</dbReference>
<evidence type="ECO:0000256" key="1">
    <source>
        <dbReference type="ARBA" id="ARBA00009437"/>
    </source>
</evidence>
<dbReference type="GO" id="GO:0003700">
    <property type="term" value="F:DNA-binding transcription factor activity"/>
    <property type="evidence" value="ECO:0007669"/>
    <property type="project" value="InterPro"/>
</dbReference>
<dbReference type="Gene3D" id="3.40.190.290">
    <property type="match status" value="1"/>
</dbReference>
<keyword evidence="4" id="KW-0804">Transcription</keyword>
<dbReference type="PROSITE" id="PS50931">
    <property type="entry name" value="HTH_LYSR"/>
    <property type="match status" value="1"/>
</dbReference>
<dbReference type="STRING" id="214095.RU97_GL000890"/>
<dbReference type="GO" id="GO:0003677">
    <property type="term" value="F:DNA binding"/>
    <property type="evidence" value="ECO:0007669"/>
    <property type="project" value="UniProtKB-KW"/>
</dbReference>
<dbReference type="EMBL" id="JXKH01000002">
    <property type="protein sequence ID" value="OJG19319.1"/>
    <property type="molecule type" value="Genomic_DNA"/>
</dbReference>
<proteinExistence type="inferred from homology"/>
<keyword evidence="2" id="KW-0805">Transcription regulation</keyword>
<organism evidence="6 7">
    <name type="scientific">Enterococcus canis</name>
    <dbReference type="NCBI Taxonomy" id="214095"/>
    <lineage>
        <taxon>Bacteria</taxon>
        <taxon>Bacillati</taxon>
        <taxon>Bacillota</taxon>
        <taxon>Bacilli</taxon>
        <taxon>Lactobacillales</taxon>
        <taxon>Enterococcaceae</taxon>
        <taxon>Enterococcus</taxon>
    </lineage>
</organism>
<evidence type="ECO:0000313" key="6">
    <source>
        <dbReference type="EMBL" id="OJG19319.1"/>
    </source>
</evidence>
<dbReference type="GO" id="GO:0005829">
    <property type="term" value="C:cytosol"/>
    <property type="evidence" value="ECO:0007669"/>
    <property type="project" value="TreeGrafter"/>
</dbReference>
<gene>
    <name evidence="6" type="ORF">RU97_GL000890</name>
</gene>